<name>A0A1I4YU00_9FLAO</name>
<gene>
    <name evidence="1" type="ORF">SAMN05660413_00948</name>
</gene>
<dbReference type="RefSeq" id="WP_175494754.1">
    <property type="nucleotide sequence ID" value="NZ_FOVL01000004.1"/>
</dbReference>
<sequence>MGKITSSVRTGGLLVSLIVFTFSFILASTKHSAAELTVTTDETTAVSCFGGNDGAIKISVTGGNLDYTFDWSGPSTYSSSFEDINGLYAGTYTLKVTDTDGNSGDLTIVIDQPDALTMATPGSTPVSCNGGNDGTATARTVSGGNSGYQYKLDAGTYGTSDTFSGLTAGT</sequence>
<organism evidence="1 2">
    <name type="scientific">Salegentibacter flavus</name>
    <dbReference type="NCBI Taxonomy" id="287099"/>
    <lineage>
        <taxon>Bacteria</taxon>
        <taxon>Pseudomonadati</taxon>
        <taxon>Bacteroidota</taxon>
        <taxon>Flavobacteriia</taxon>
        <taxon>Flavobacteriales</taxon>
        <taxon>Flavobacteriaceae</taxon>
        <taxon>Salegentibacter</taxon>
    </lineage>
</organism>
<feature type="non-terminal residue" evidence="1">
    <location>
        <position position="170"/>
    </location>
</feature>
<dbReference type="Proteomes" id="UP000199153">
    <property type="component" value="Unassembled WGS sequence"/>
</dbReference>
<dbReference type="Gene3D" id="2.40.10.10">
    <property type="entry name" value="Trypsin-like serine proteases"/>
    <property type="match status" value="1"/>
</dbReference>
<proteinExistence type="predicted"/>
<keyword evidence="2" id="KW-1185">Reference proteome</keyword>
<reference evidence="1 2" key="1">
    <citation type="submission" date="2016-10" db="EMBL/GenBank/DDBJ databases">
        <authorList>
            <person name="de Groot N.N."/>
        </authorList>
    </citation>
    <scope>NUCLEOTIDE SEQUENCE [LARGE SCALE GENOMIC DNA]</scope>
    <source>
        <strain evidence="1 2">DSM 17794</strain>
    </source>
</reference>
<accession>A0A1I4YU00</accession>
<dbReference type="AlphaFoldDB" id="A0A1I4YU00"/>
<dbReference type="STRING" id="287099.SAMN05660413_00948"/>
<evidence type="ECO:0000313" key="1">
    <source>
        <dbReference type="EMBL" id="SFN41491.1"/>
    </source>
</evidence>
<dbReference type="InterPro" id="IPR025667">
    <property type="entry name" value="SprB_repeat"/>
</dbReference>
<evidence type="ECO:0000313" key="2">
    <source>
        <dbReference type="Proteomes" id="UP000199153"/>
    </source>
</evidence>
<protein>
    <submittedName>
        <fullName evidence="1">SprB repeat-containing protein</fullName>
    </submittedName>
</protein>
<dbReference type="InterPro" id="IPR043504">
    <property type="entry name" value="Peptidase_S1_PA_chymotrypsin"/>
</dbReference>
<dbReference type="Pfam" id="PF13573">
    <property type="entry name" value="SprB"/>
    <property type="match status" value="2"/>
</dbReference>
<dbReference type="EMBL" id="FOVL01000004">
    <property type="protein sequence ID" value="SFN41491.1"/>
    <property type="molecule type" value="Genomic_DNA"/>
</dbReference>